<evidence type="ECO:0000313" key="2">
    <source>
        <dbReference type="Proteomes" id="UP000325081"/>
    </source>
</evidence>
<sequence length="222" mass="25040">MHVHQRMFANFSCNIYALGDAWAMHAYTLGYRGTTPRQKLASFPQLPCMLLSSSPNAFSARLLCTPQLSCCLPLVKCLRATATCATVHSCDRLDPTKEDKVIWDSRSKYQLSVAYAKLDLFDVAEKSKEQIEAKQMRKESWSLKIKGKIKYFLWRCAGNRIQVLNNLCKKGYVLVLFVRSKLIWKLSLLCGDGKELDPGSFKAGGQGFATSINLPSQRIDFN</sequence>
<dbReference type="EMBL" id="BKCP01006515">
    <property type="protein sequence ID" value="GER42983.1"/>
    <property type="molecule type" value="Genomic_DNA"/>
</dbReference>
<reference evidence="2" key="1">
    <citation type="journal article" date="2019" name="Curr. Biol.">
        <title>Genome Sequence of Striga asiatica Provides Insight into the Evolution of Plant Parasitism.</title>
        <authorList>
            <person name="Yoshida S."/>
            <person name="Kim S."/>
            <person name="Wafula E.K."/>
            <person name="Tanskanen J."/>
            <person name="Kim Y.M."/>
            <person name="Honaas L."/>
            <person name="Yang Z."/>
            <person name="Spallek T."/>
            <person name="Conn C.E."/>
            <person name="Ichihashi Y."/>
            <person name="Cheong K."/>
            <person name="Cui S."/>
            <person name="Der J.P."/>
            <person name="Gundlach H."/>
            <person name="Jiao Y."/>
            <person name="Hori C."/>
            <person name="Ishida J.K."/>
            <person name="Kasahara H."/>
            <person name="Kiba T."/>
            <person name="Kim M.S."/>
            <person name="Koo N."/>
            <person name="Laohavisit A."/>
            <person name="Lee Y.H."/>
            <person name="Lumba S."/>
            <person name="McCourt P."/>
            <person name="Mortimer J.C."/>
            <person name="Mutuku J.M."/>
            <person name="Nomura T."/>
            <person name="Sasaki-Sekimoto Y."/>
            <person name="Seto Y."/>
            <person name="Wang Y."/>
            <person name="Wakatake T."/>
            <person name="Sakakibara H."/>
            <person name="Demura T."/>
            <person name="Yamaguchi S."/>
            <person name="Yoneyama K."/>
            <person name="Manabe R.I."/>
            <person name="Nelson D.C."/>
            <person name="Schulman A.H."/>
            <person name="Timko M.P."/>
            <person name="dePamphilis C.W."/>
            <person name="Choi D."/>
            <person name="Shirasu K."/>
        </authorList>
    </citation>
    <scope>NUCLEOTIDE SEQUENCE [LARGE SCALE GENOMIC DNA]</scope>
    <source>
        <strain evidence="2">cv. UVA1</strain>
    </source>
</reference>
<dbReference type="AlphaFoldDB" id="A0A5A7QCG1"/>
<dbReference type="Proteomes" id="UP000325081">
    <property type="component" value="Unassembled WGS sequence"/>
</dbReference>
<comment type="caution">
    <text evidence="1">The sequence shown here is derived from an EMBL/GenBank/DDBJ whole genome shotgun (WGS) entry which is preliminary data.</text>
</comment>
<keyword evidence="2" id="KW-1185">Reference proteome</keyword>
<organism evidence="1 2">
    <name type="scientific">Striga asiatica</name>
    <name type="common">Asiatic witchweed</name>
    <name type="synonym">Buchnera asiatica</name>
    <dbReference type="NCBI Taxonomy" id="4170"/>
    <lineage>
        <taxon>Eukaryota</taxon>
        <taxon>Viridiplantae</taxon>
        <taxon>Streptophyta</taxon>
        <taxon>Embryophyta</taxon>
        <taxon>Tracheophyta</taxon>
        <taxon>Spermatophyta</taxon>
        <taxon>Magnoliopsida</taxon>
        <taxon>eudicotyledons</taxon>
        <taxon>Gunneridae</taxon>
        <taxon>Pentapetalae</taxon>
        <taxon>asterids</taxon>
        <taxon>lamiids</taxon>
        <taxon>Lamiales</taxon>
        <taxon>Orobanchaceae</taxon>
        <taxon>Buchnereae</taxon>
        <taxon>Striga</taxon>
    </lineage>
</organism>
<evidence type="ECO:0000313" key="1">
    <source>
        <dbReference type="EMBL" id="GER42983.1"/>
    </source>
</evidence>
<accession>A0A5A7QCG1</accession>
<protein>
    <submittedName>
        <fullName evidence="1">SPFH/Band 7/PHB domain-containingmembrane-associated protein family</fullName>
    </submittedName>
</protein>
<proteinExistence type="predicted"/>
<gene>
    <name evidence="1" type="ORF">STAS_19811</name>
</gene>
<name>A0A5A7QCG1_STRAF</name>